<dbReference type="InterPro" id="IPR015943">
    <property type="entry name" value="WD40/YVTN_repeat-like_dom_sf"/>
</dbReference>
<reference evidence="2" key="1">
    <citation type="submission" date="2020-02" db="EMBL/GenBank/DDBJ databases">
        <authorList>
            <person name="Meier V. D."/>
        </authorList>
    </citation>
    <scope>NUCLEOTIDE SEQUENCE</scope>
    <source>
        <strain evidence="2">AVDCRST_MAG78</strain>
    </source>
</reference>
<dbReference type="Pfam" id="PF05787">
    <property type="entry name" value="PhoX"/>
    <property type="match status" value="1"/>
</dbReference>
<dbReference type="PANTHER" id="PTHR35399:SF4">
    <property type="entry name" value="MEMBRANE PROTEIN"/>
    <property type="match status" value="1"/>
</dbReference>
<evidence type="ECO:0000256" key="1">
    <source>
        <dbReference type="SAM" id="MobiDB-lite"/>
    </source>
</evidence>
<proteinExistence type="predicted"/>
<dbReference type="PANTHER" id="PTHR35399">
    <property type="entry name" value="SLR8030 PROTEIN"/>
    <property type="match status" value="1"/>
</dbReference>
<accession>A0A6J4QLZ8</accession>
<dbReference type="SUPFAM" id="SSF63829">
    <property type="entry name" value="Calcium-dependent phosphotriesterase"/>
    <property type="match status" value="1"/>
</dbReference>
<dbReference type="InterPro" id="IPR006311">
    <property type="entry name" value="TAT_signal"/>
</dbReference>
<dbReference type="EMBL" id="CADCVB010000212">
    <property type="protein sequence ID" value="CAA9448796.1"/>
    <property type="molecule type" value="Genomic_DNA"/>
</dbReference>
<name>A0A6J4QLZ8_9ACTN</name>
<dbReference type="Gene3D" id="2.130.10.10">
    <property type="entry name" value="YVTN repeat-like/Quinoprotein amine dehydrogenase"/>
    <property type="match status" value="1"/>
</dbReference>
<dbReference type="InterPro" id="IPR008557">
    <property type="entry name" value="PhoX"/>
</dbReference>
<gene>
    <name evidence="2" type="ORF">AVDCRST_MAG78-3154</name>
</gene>
<dbReference type="PROSITE" id="PS51318">
    <property type="entry name" value="TAT"/>
    <property type="match status" value="1"/>
</dbReference>
<feature type="region of interest" description="Disordered" evidence="1">
    <location>
        <begin position="105"/>
        <end position="143"/>
    </location>
</feature>
<organism evidence="2">
    <name type="scientific">uncultured Rubrobacteraceae bacterium</name>
    <dbReference type="NCBI Taxonomy" id="349277"/>
    <lineage>
        <taxon>Bacteria</taxon>
        <taxon>Bacillati</taxon>
        <taxon>Actinomycetota</taxon>
        <taxon>Rubrobacteria</taxon>
        <taxon>Rubrobacterales</taxon>
        <taxon>Rubrobacteraceae</taxon>
        <taxon>environmental samples</taxon>
    </lineage>
</organism>
<evidence type="ECO:0000313" key="2">
    <source>
        <dbReference type="EMBL" id="CAA9448796.1"/>
    </source>
</evidence>
<dbReference type="AlphaFoldDB" id="A0A6J4QLZ8"/>
<evidence type="ECO:0008006" key="3">
    <source>
        <dbReference type="Google" id="ProtNLM"/>
    </source>
</evidence>
<sequence>MKGSFVSISGNWDRRLSRRTFISLGGMSVAALMLGARGAIAEEAGYGGLRPDPNGLIDLPKGFQYRVISREGTKLSNGAPVPSDHDGMAAFRGPRRGTTLLVRNHELSLSDEGSGDNESVEGRNPYDENQPGGTTGILVDNESRREIRDFVTSSGQSTNCAGGATPWGTWLTCEETKEPNHGYVFEVNPNNPQSDLSKTPITAMGRFSHEAVDIDPKTGIAYLTEDDPSGVTNTQDPALDTGASFLYRYIPDNRRQRPGALQDGGKLQVMAIDEVPATYDADLFRQGQRFKVVWEPILDPNAAHEQALAVPNAVRFNRLEGAFFKGGAFWFDDTNGGEDRLGQIFRYFPETNTLELFYEGNDPDKIESPDNITITPWGDLWFAEDEAVPPGRGDSVNRIVGVTPQGQVYKFARNAKSDSEFAGPTFSPDGKTFFVNIQNPGLTLAIWGPFRYQNTARQQQMSYAAPPEEFAPRISGELAEAAGRYGMSNLEAAAYDRLGVPLTA</sequence>
<protein>
    <recommendedName>
        <fullName evidence="3">Phosphatase</fullName>
    </recommendedName>
</protein>